<feature type="compositionally biased region" description="Polar residues" evidence="4">
    <location>
        <begin position="904"/>
        <end position="915"/>
    </location>
</feature>
<gene>
    <name evidence="5" type="ORF">NKR23_g7818</name>
</gene>
<evidence type="ECO:0000256" key="3">
    <source>
        <dbReference type="PROSITE-ProRule" id="PRU00023"/>
    </source>
</evidence>
<feature type="repeat" description="ANK" evidence="3">
    <location>
        <begin position="530"/>
        <end position="562"/>
    </location>
</feature>
<evidence type="ECO:0000313" key="5">
    <source>
        <dbReference type="EMBL" id="KAJ9141653.1"/>
    </source>
</evidence>
<keyword evidence="6" id="KW-1185">Reference proteome</keyword>
<dbReference type="Gene3D" id="1.25.40.20">
    <property type="entry name" value="Ankyrin repeat-containing domain"/>
    <property type="match status" value="1"/>
</dbReference>
<proteinExistence type="predicted"/>
<keyword evidence="1" id="KW-0677">Repeat</keyword>
<protein>
    <submittedName>
        <fullName evidence="5">Pfs domain-containing protein</fullName>
    </submittedName>
</protein>
<evidence type="ECO:0000256" key="1">
    <source>
        <dbReference type="ARBA" id="ARBA00022737"/>
    </source>
</evidence>
<dbReference type="PROSITE" id="PS50088">
    <property type="entry name" value="ANK_REPEAT"/>
    <property type="match status" value="2"/>
</dbReference>
<dbReference type="PANTHER" id="PTHR24198">
    <property type="entry name" value="ANKYRIN REPEAT AND PROTEIN KINASE DOMAIN-CONTAINING PROTEIN"/>
    <property type="match status" value="1"/>
</dbReference>
<evidence type="ECO:0000256" key="2">
    <source>
        <dbReference type="ARBA" id="ARBA00023043"/>
    </source>
</evidence>
<dbReference type="SMART" id="SM00248">
    <property type="entry name" value="ANK"/>
    <property type="match status" value="6"/>
</dbReference>
<dbReference type="PANTHER" id="PTHR24198:SF165">
    <property type="entry name" value="ANKYRIN REPEAT-CONTAINING PROTEIN-RELATED"/>
    <property type="match status" value="1"/>
</dbReference>
<dbReference type="EMBL" id="JANBVO010000025">
    <property type="protein sequence ID" value="KAJ9141653.1"/>
    <property type="molecule type" value="Genomic_DNA"/>
</dbReference>
<feature type="compositionally biased region" description="Acidic residues" evidence="4">
    <location>
        <begin position="871"/>
        <end position="903"/>
    </location>
</feature>
<dbReference type="PROSITE" id="PS50297">
    <property type="entry name" value="ANK_REP_REGION"/>
    <property type="match status" value="1"/>
</dbReference>
<comment type="caution">
    <text evidence="5">The sequence shown here is derived from an EMBL/GenBank/DDBJ whole genome shotgun (WGS) entry which is preliminary data.</text>
</comment>
<dbReference type="InterPro" id="IPR002110">
    <property type="entry name" value="Ankyrin_rpt"/>
</dbReference>
<organism evidence="5 6">
    <name type="scientific">Pleurostoma richardsiae</name>
    <dbReference type="NCBI Taxonomy" id="41990"/>
    <lineage>
        <taxon>Eukaryota</taxon>
        <taxon>Fungi</taxon>
        <taxon>Dikarya</taxon>
        <taxon>Ascomycota</taxon>
        <taxon>Pezizomycotina</taxon>
        <taxon>Sordariomycetes</taxon>
        <taxon>Sordariomycetidae</taxon>
        <taxon>Calosphaeriales</taxon>
        <taxon>Pleurostomataceae</taxon>
        <taxon>Pleurostoma</taxon>
    </lineage>
</organism>
<evidence type="ECO:0000313" key="6">
    <source>
        <dbReference type="Proteomes" id="UP001174694"/>
    </source>
</evidence>
<dbReference type="SUPFAM" id="SSF48403">
    <property type="entry name" value="Ankyrin repeat"/>
    <property type="match status" value="1"/>
</dbReference>
<reference evidence="5" key="1">
    <citation type="submission" date="2022-07" db="EMBL/GenBank/DDBJ databases">
        <title>Fungi with potential for degradation of polypropylene.</title>
        <authorList>
            <person name="Gostincar C."/>
        </authorList>
    </citation>
    <scope>NUCLEOTIDE SEQUENCE</scope>
    <source>
        <strain evidence="5">EXF-13308</strain>
    </source>
</reference>
<feature type="repeat" description="ANK" evidence="3">
    <location>
        <begin position="496"/>
        <end position="529"/>
    </location>
</feature>
<dbReference type="Pfam" id="PF12796">
    <property type="entry name" value="Ank_2"/>
    <property type="match status" value="1"/>
</dbReference>
<sequence length="915" mass="102967">MEVVGAVASVYGIAEALVKIPKIIGILNSVRHLRSEVAQVINELGTIRLMHRKIDKFLKSLENGASNRDVFDTRLLTDGDWELVQAAERDLKVAIAELEKLCDSCQDTKGMENETRLKRWKWLLNRHQLPAIHQQIHRARENLHMTLTLLSSQTTHYANMRGLAVMLDVQQLTMANFKQLDGLRPLIAGLSGNGADSAPEEDDTAGDAAPADNSGHVQHETEDAVMKTAGDAHATSQSRFLDDELIRIQAKMLGICLPNCRCQCHFTGEKTWRVNPLAQVLGSFVVNMGAIPIFQAARCDKDECMRRRPSISVEYYVPAWLCRWGLYSRSSVTSMAGFGATLHFTVRRIMDPEEASLIFGRVEQEDTERLKDLLRRRPCYPFDEDAAGNSMLSYALRRKWIDGVGLLIEFCEPILRQKGPGREVTAYAHSWLREEQQQYGQSSSSTKVLRKLLSFSPDAESATTTALYSAALINDLAGMARALHDEPWSLNALDSIGFAPLHVAALQDNLDALSVLLIDHNVDVNILNVEGQTPLMAAAYSGSIRCAERLLDFPCKFDRADNGGQTALHIAARSKAASSREVLQLLLSRHKELLQTRANFGETALHCLRGSTADPTLFRNKLELLLDAGADINDTDYSNNTLLYYITQHGNIECMRAVVEAGPRLDGSFGINHRTLLHTSALFNSIALLEYFRELKISGLDTEAPQANGETAWDCFICILYIPPNRLGAARRPSWEETRAFAELYRDIRDRNLGFECEILKSVLEALRGQRADDARSRLKPLAERMEKWGREDEVKTFETVDLQIRQGMWDAAVEAVEENIELRREKMTESPWQRNSIYGEEVDEWCRIRVGYYVDEWCYATYRRYHPDETDGEAADEADTDWVDTDEEVNEEEDGVEDDDEQQSLSGDASESAE</sequence>
<dbReference type="AlphaFoldDB" id="A0AA38R9L2"/>
<evidence type="ECO:0000256" key="4">
    <source>
        <dbReference type="SAM" id="MobiDB-lite"/>
    </source>
</evidence>
<dbReference type="InterPro" id="IPR036770">
    <property type="entry name" value="Ankyrin_rpt-contain_sf"/>
</dbReference>
<feature type="region of interest" description="Disordered" evidence="4">
    <location>
        <begin position="870"/>
        <end position="915"/>
    </location>
</feature>
<feature type="region of interest" description="Disordered" evidence="4">
    <location>
        <begin position="191"/>
        <end position="219"/>
    </location>
</feature>
<keyword evidence="2 3" id="KW-0040">ANK repeat</keyword>
<accession>A0AA38R9L2</accession>
<name>A0AA38R9L2_9PEZI</name>
<dbReference type="Proteomes" id="UP001174694">
    <property type="component" value="Unassembled WGS sequence"/>
</dbReference>